<evidence type="ECO:0000313" key="8">
    <source>
        <dbReference type="EMBL" id="PVD20096.1"/>
    </source>
</evidence>
<dbReference type="PANTHER" id="PTHR14149">
    <property type="entry name" value="RAS GTPASE-ACTIVATING PROTEIN WITH IQ MOTIF"/>
    <property type="match status" value="1"/>
</dbReference>
<dbReference type="FunFam" id="1.10.506.10:FF:000004">
    <property type="entry name" value="IQ motif containing GTPase activating protein 1"/>
    <property type="match status" value="1"/>
</dbReference>
<sequence>MAEGLVYGVGKASQWKKELATQCGLKQLPARCFPSGRHVTFDAVIYVSPVEWIQACINEDLPPTTELEEGLRNGVFLAKLGHFFAQSVVPIKRIYDKDQTRYHAKGLHFRHTDNINHWLRAMAEVGLPKIFYPETTDIYDKKNMPRAVYCVHALSLYLFKLGLAPQIQDLYGKINFTEEEISAMRKELDKYGIQMPAFSKIGGILANEVLHAAIIAINEAIDQKVAADTFAALQNPAAALVNLQGVAIEEYQDMLFSAKQIKAENARNKSIDPDRTYDHDVYDELLTQAEIQGNVNRVNTSHALKQVNDALLKVDFELLLAALRSSYLGLKNITDENVEYYSVKLNEAREIKKNNNNGEEVVLDKEELQQVINQANLEASAEYKKAQAVKSVNEAIDRGDHALLLRALQDPSAQLSQVYEFAGPLYQEELVNIKAEKQQVNPLLTHSDIVVTIEAVHQKVQEEHERIQAIEAINEAINKGDENETLAALQLPAAKLSNIQPAQALHYQILLARAKDSKAETTKDEAAVLWLEEIQAAVDKGNSNAEEGLALSRGVQAINEALEKEDAEALISSLLSTAAIHNIKSECGETYLQKLTELRTEKARAGETGSGWMMNRVRDGSKFYYNTKTQEYTWARREDIVKDFSILTKEEVQGVVSEVTAEHNRQMLFKANEQGIILGQARVRGYLARKKYQDRKAYLAEQTPAVTRLQASWRGYKQRQAYKDRLSYLRDNANAVLKASRQLLQSYVRMWRAKKRYNERKQFFKEHEDSIVKIQAFFRSNLARQDYRALMYDENPSLAVVRKFVHLLDASDNDYAEELELQKLRQQVVAEIRSNQQLEQDLDQMDIKIGLLIKNRITLQDVVTHNRKLTKRTDEASALKGLKALSKESHERLETYQHLFYLLQTNPTYLAKLIFEMPQSKTTKFMEAVIFSLFNYGANQREEYLLLKLFRTALEEEIQSKVDKMTDIVTGNPLVVKMIVAYNRNQRGQNALREMLNPLITTVIEDRGLRINTNPVEVYKAWVNQMESSTGKTSELPYDVSTEQALEHPEVREKIDESIQQLQALTDQFLNKILASLESIPYGMRYMARVMREALVKKFPDAPEKEVLKIVGNLLYYRYINSAIVAPDAFDIVNVGVEKALSPDQRRNLGSIAKILQFAASNKGFGGESAYLAGMNDYIRQAHEKFKKYCLAACDVEEPEVKFNIDRYSDVVTITKPVIYVSVKEIVDTHSLLLQHQERIASDHDDPLHELLEDLGDVPTIDELLGKLLAFGDEATNEALRAQLSKTEISLTLSSKFEMHATDDKADLKSLLIRTKRMIVDVVVCQPGDKLTDILDKPSTSTQEERHQAMVKKRDLLDKKLTQHEKSAKIVRHASITADTRLPLETMKTKIRSNLQTLELAGMVTRKDHYQDLINSIVQDIRNQRRYRNSRKQELLRLRNTFNSLNEKRAFYESQIDYYNQYVKTCLENLQDKSKKPKRGGLFKRGQEKQNTRKTVTYNAAQLHERGVILEIESLPQNQFKNTLFEIATTEDPGVFEVNAKFMGVNMDKVELVFQDLLQLQYEGVAVMKMFNRAKVNVNLLIFLLNRKFYGKHLAK</sequence>
<dbReference type="SUPFAM" id="SSF48350">
    <property type="entry name" value="GTPase activation domain, GAP"/>
    <property type="match status" value="1"/>
</dbReference>
<protein>
    <recommendedName>
        <fullName evidence="10">Ras GTPase-activating-like protein IQGAP1</fullName>
    </recommendedName>
</protein>
<dbReference type="GO" id="GO:0005938">
    <property type="term" value="C:cell cortex"/>
    <property type="evidence" value="ECO:0007669"/>
    <property type="project" value="TreeGrafter"/>
</dbReference>
<dbReference type="GO" id="GO:0005096">
    <property type="term" value="F:GTPase activator activity"/>
    <property type="evidence" value="ECO:0007669"/>
    <property type="project" value="TreeGrafter"/>
</dbReference>
<organism evidence="8 9">
    <name type="scientific">Pomacea canaliculata</name>
    <name type="common">Golden apple snail</name>
    <dbReference type="NCBI Taxonomy" id="400727"/>
    <lineage>
        <taxon>Eukaryota</taxon>
        <taxon>Metazoa</taxon>
        <taxon>Spiralia</taxon>
        <taxon>Lophotrochozoa</taxon>
        <taxon>Mollusca</taxon>
        <taxon>Gastropoda</taxon>
        <taxon>Caenogastropoda</taxon>
        <taxon>Architaenioglossa</taxon>
        <taxon>Ampullarioidea</taxon>
        <taxon>Ampullariidae</taxon>
        <taxon>Pomacea</taxon>
    </lineage>
</organism>
<feature type="coiled-coil region" evidence="4">
    <location>
        <begin position="821"/>
        <end position="855"/>
    </location>
</feature>
<evidence type="ECO:0000256" key="1">
    <source>
        <dbReference type="ARBA" id="ARBA00022553"/>
    </source>
</evidence>
<dbReference type="Gene3D" id="1.20.5.190">
    <property type="match status" value="2"/>
</dbReference>
<evidence type="ECO:0000256" key="2">
    <source>
        <dbReference type="ARBA" id="ARBA00022737"/>
    </source>
</evidence>
<feature type="coiled-coil region" evidence="4">
    <location>
        <begin position="167"/>
        <end position="194"/>
    </location>
</feature>
<dbReference type="Pfam" id="PF00307">
    <property type="entry name" value="CH"/>
    <property type="match status" value="1"/>
</dbReference>
<dbReference type="SUPFAM" id="SSF143885">
    <property type="entry name" value="RGC domain-like"/>
    <property type="match status" value="1"/>
</dbReference>
<dbReference type="CDD" id="cd05127">
    <property type="entry name" value="RasGAP_IQGAP_like"/>
    <property type="match status" value="1"/>
</dbReference>
<dbReference type="EMBL" id="PZQS01000013">
    <property type="protein sequence ID" value="PVD20096.1"/>
    <property type="molecule type" value="Genomic_DNA"/>
</dbReference>
<dbReference type="SMART" id="SM00033">
    <property type="entry name" value="CH"/>
    <property type="match status" value="1"/>
</dbReference>
<proteinExistence type="predicted"/>
<dbReference type="PROSITE" id="PS50096">
    <property type="entry name" value="IQ"/>
    <property type="match status" value="3"/>
</dbReference>
<accession>A0A2T7NG09</accession>
<evidence type="ECO:0008006" key="10">
    <source>
        <dbReference type="Google" id="ProtNLM"/>
    </source>
</evidence>
<feature type="domain" description="WW" evidence="6">
    <location>
        <begin position="606"/>
        <end position="639"/>
    </location>
</feature>
<dbReference type="InterPro" id="IPR000048">
    <property type="entry name" value="IQ_motif_EF-hand-BS"/>
</dbReference>
<dbReference type="InterPro" id="IPR001936">
    <property type="entry name" value="RasGAP_dom"/>
</dbReference>
<evidence type="ECO:0000313" key="9">
    <source>
        <dbReference type="Proteomes" id="UP000245119"/>
    </source>
</evidence>
<dbReference type="PROSITE" id="PS50021">
    <property type="entry name" value="CH"/>
    <property type="match status" value="1"/>
</dbReference>
<dbReference type="GO" id="GO:1903479">
    <property type="term" value="P:mitotic actomyosin contractile ring assembly actin filament organization"/>
    <property type="evidence" value="ECO:0007669"/>
    <property type="project" value="TreeGrafter"/>
</dbReference>
<dbReference type="SMART" id="SM00323">
    <property type="entry name" value="RasGAP"/>
    <property type="match status" value="1"/>
</dbReference>
<dbReference type="PROSITE" id="PS50018">
    <property type="entry name" value="RAS_GTPASE_ACTIV_2"/>
    <property type="match status" value="1"/>
</dbReference>
<keyword evidence="9" id="KW-1185">Reference proteome</keyword>
<dbReference type="InterPro" id="IPR036872">
    <property type="entry name" value="CH_dom_sf"/>
</dbReference>
<dbReference type="Gene3D" id="2.20.70.10">
    <property type="match status" value="1"/>
</dbReference>
<evidence type="ECO:0000256" key="3">
    <source>
        <dbReference type="ARBA" id="ARBA00022860"/>
    </source>
</evidence>
<dbReference type="FunFam" id="1.10.418.10:FF:000013">
    <property type="entry name" value="IQ motif containing GTPase activating protein 1"/>
    <property type="match status" value="1"/>
</dbReference>
<dbReference type="InterPro" id="IPR000593">
    <property type="entry name" value="RasGAP_C"/>
</dbReference>
<reference evidence="8 9" key="1">
    <citation type="submission" date="2018-04" db="EMBL/GenBank/DDBJ databases">
        <title>The genome of golden apple snail Pomacea canaliculata provides insight into stress tolerance and invasive adaptation.</title>
        <authorList>
            <person name="Liu C."/>
            <person name="Liu B."/>
            <person name="Ren Y."/>
            <person name="Zhang Y."/>
            <person name="Wang H."/>
            <person name="Li S."/>
            <person name="Jiang F."/>
            <person name="Yin L."/>
            <person name="Zhang G."/>
            <person name="Qian W."/>
            <person name="Fan W."/>
        </authorList>
    </citation>
    <scope>NUCLEOTIDE SEQUENCE [LARGE SCALE GENOMIC DNA]</scope>
    <source>
        <strain evidence="8">SZHN2017</strain>
        <tissue evidence="8">Muscle</tissue>
    </source>
</reference>
<dbReference type="SUPFAM" id="SSF47576">
    <property type="entry name" value="Calponin-homology domain, CH-domain"/>
    <property type="match status" value="1"/>
</dbReference>
<dbReference type="Pfam" id="PF00612">
    <property type="entry name" value="IQ"/>
    <property type="match status" value="3"/>
</dbReference>
<comment type="caution">
    <text evidence="8">The sequence shown here is derived from an EMBL/GenBank/DDBJ whole genome shotgun (WGS) entry which is preliminary data.</text>
</comment>
<dbReference type="PROSITE" id="PS50020">
    <property type="entry name" value="WW_DOMAIN_2"/>
    <property type="match status" value="1"/>
</dbReference>
<dbReference type="SMART" id="SM00015">
    <property type="entry name" value="IQ"/>
    <property type="match status" value="4"/>
</dbReference>
<gene>
    <name evidence="8" type="ORF">C0Q70_20590</name>
</gene>
<dbReference type="GO" id="GO:0005516">
    <property type="term" value="F:calmodulin binding"/>
    <property type="evidence" value="ECO:0007669"/>
    <property type="project" value="UniProtKB-KW"/>
</dbReference>
<evidence type="ECO:0000259" key="5">
    <source>
        <dbReference type="PROSITE" id="PS50018"/>
    </source>
</evidence>
<dbReference type="CDD" id="cd23767">
    <property type="entry name" value="IQCD"/>
    <property type="match status" value="1"/>
</dbReference>
<dbReference type="GO" id="GO:0051015">
    <property type="term" value="F:actin filament binding"/>
    <property type="evidence" value="ECO:0007669"/>
    <property type="project" value="TreeGrafter"/>
</dbReference>
<evidence type="ECO:0000259" key="6">
    <source>
        <dbReference type="PROSITE" id="PS50020"/>
    </source>
</evidence>
<keyword evidence="1" id="KW-0597">Phosphoprotein</keyword>
<evidence type="ECO:0000259" key="7">
    <source>
        <dbReference type="PROSITE" id="PS50021"/>
    </source>
</evidence>
<dbReference type="Pfam" id="PF03836">
    <property type="entry name" value="RasGAP_C"/>
    <property type="match status" value="1"/>
</dbReference>
<dbReference type="InterPro" id="IPR001715">
    <property type="entry name" value="CH_dom"/>
</dbReference>
<dbReference type="OrthoDB" id="775356at2759"/>
<dbReference type="PANTHER" id="PTHR14149:SF14">
    <property type="entry name" value="CALPONIN-HOMOLOGY (CH) DOMAIN-CONTAINING PROTEIN"/>
    <property type="match status" value="1"/>
</dbReference>
<evidence type="ECO:0000256" key="4">
    <source>
        <dbReference type="SAM" id="Coils"/>
    </source>
</evidence>
<feature type="domain" description="Ras-GAP" evidence="5">
    <location>
        <begin position="941"/>
        <end position="1161"/>
    </location>
</feature>
<dbReference type="InterPro" id="IPR001202">
    <property type="entry name" value="WW_dom"/>
</dbReference>
<dbReference type="STRING" id="400727.A0A2T7NG09"/>
<feature type="domain" description="Calponin-homology (CH)" evidence="7">
    <location>
        <begin position="43"/>
        <end position="158"/>
    </location>
</feature>
<dbReference type="Gene3D" id="1.10.506.10">
    <property type="entry name" value="GTPase Activation - p120gap, domain 1"/>
    <property type="match status" value="1"/>
</dbReference>
<keyword evidence="2" id="KW-0677">Repeat</keyword>
<dbReference type="Proteomes" id="UP000245119">
    <property type="component" value="Linkage Group LG13"/>
</dbReference>
<keyword evidence="4" id="KW-0175">Coiled coil</keyword>
<dbReference type="Pfam" id="PF00616">
    <property type="entry name" value="RasGAP"/>
    <property type="match status" value="1"/>
</dbReference>
<dbReference type="InterPro" id="IPR008936">
    <property type="entry name" value="Rho_GTPase_activation_prot"/>
</dbReference>
<keyword evidence="3" id="KW-0112">Calmodulin-binding</keyword>
<name>A0A2T7NG09_POMCA</name>
<dbReference type="Gene3D" id="1.10.418.10">
    <property type="entry name" value="Calponin-like domain"/>
    <property type="match status" value="1"/>
</dbReference>